<keyword evidence="9" id="KW-1185">Reference proteome</keyword>
<dbReference type="InterPro" id="IPR050465">
    <property type="entry name" value="UPF0194_transport"/>
</dbReference>
<name>A0ABR9QSV2_9ACTN</name>
<feature type="region of interest" description="Disordered" evidence="5">
    <location>
        <begin position="1"/>
        <end position="24"/>
    </location>
</feature>
<dbReference type="Pfam" id="PF25990">
    <property type="entry name" value="Beta-barrel_YknX"/>
    <property type="match status" value="1"/>
</dbReference>
<dbReference type="NCBIfam" id="TIGR01730">
    <property type="entry name" value="RND_mfp"/>
    <property type="match status" value="1"/>
</dbReference>
<sequence>MTRDDLKMKLPHAEGEDAPDAEEDVEERLALESLQRHRRARRRKKVIAAGVVGGIVVAAGIAWAVLTSASSQPAEEAPLQTIPLMREEFSESVQATGTAQPLTSVVVTPKADGVIASVDVALDDAVAEGQVLLTIKNDELDRAVKQAELDLRTKRAENDAVQKAYNELYYADEVDKDALAAKLIELETSRLNLEIAQDAYDDAVATAAGRTVKAPASGSVVALNAVAGAAVGAGGTTSSGAEGGGSGPLVQIADLSQMTVKVQVNEVDISRIAVGQAARVTFSALPGTMLDAQVTRISTTAAADPYGGSGGVVTYDVELLIPDPAPELKPGMTASVEILMQSVPDALTVPVSALMTDDGVSYYVYVMSDPETEAVERRDVSVPAQSDTTAVIEGDVSEGDLVVLDPFSVDPTSAGGDAAAGAAGGDGADVAAADAPAA</sequence>
<evidence type="ECO:0000313" key="9">
    <source>
        <dbReference type="Proteomes" id="UP001194273"/>
    </source>
</evidence>
<dbReference type="InterPro" id="IPR006143">
    <property type="entry name" value="RND_pump_MFP"/>
</dbReference>
<dbReference type="PANTHER" id="PTHR32347:SF27">
    <property type="entry name" value="RND EFFLUX PUMP MEMBRANE FUSION PROTEIN BARREL-SANDWICH DOMAIN-CONTAINING PROTEIN"/>
    <property type="match status" value="1"/>
</dbReference>
<organism evidence="8 9">
    <name type="scientific">Thermophilibacter gallinarum</name>
    <dbReference type="NCBI Taxonomy" id="2779357"/>
    <lineage>
        <taxon>Bacteria</taxon>
        <taxon>Bacillati</taxon>
        <taxon>Actinomycetota</taxon>
        <taxon>Coriobacteriia</taxon>
        <taxon>Coriobacteriales</taxon>
        <taxon>Atopobiaceae</taxon>
        <taxon>Thermophilibacter</taxon>
    </lineage>
</organism>
<feature type="compositionally biased region" description="Basic and acidic residues" evidence="5">
    <location>
        <begin position="1"/>
        <end position="15"/>
    </location>
</feature>
<comment type="caution">
    <text evidence="8">The sequence shown here is derived from an EMBL/GenBank/DDBJ whole genome shotgun (WGS) entry which is preliminary data.</text>
</comment>
<comment type="similarity">
    <text evidence="2">Belongs to the membrane fusion protein (MFP) (TC 8.A.1) family.</text>
</comment>
<dbReference type="RefSeq" id="WP_193529591.1">
    <property type="nucleotide sequence ID" value="NZ_JADCJZ010000002.1"/>
</dbReference>
<dbReference type="InterPro" id="IPR058636">
    <property type="entry name" value="Beta-barrel_YknX"/>
</dbReference>
<dbReference type="EMBL" id="JADCJZ010000002">
    <property type="protein sequence ID" value="MBE5024165.1"/>
    <property type="molecule type" value="Genomic_DNA"/>
</dbReference>
<dbReference type="SUPFAM" id="SSF111369">
    <property type="entry name" value="HlyD-like secretion proteins"/>
    <property type="match status" value="1"/>
</dbReference>
<keyword evidence="3 4" id="KW-0175">Coiled coil</keyword>
<reference evidence="8 9" key="1">
    <citation type="submission" date="2020-10" db="EMBL/GenBank/DDBJ databases">
        <title>ChiBAC.</title>
        <authorList>
            <person name="Zenner C."/>
            <person name="Hitch T.C.A."/>
            <person name="Clavel T."/>
        </authorList>
    </citation>
    <scope>NUCLEOTIDE SEQUENCE [LARGE SCALE GENOMIC DNA]</scope>
    <source>
        <strain evidence="8 9">DSM 107455</strain>
    </source>
</reference>
<dbReference type="PANTHER" id="PTHR32347">
    <property type="entry name" value="EFFLUX SYSTEM COMPONENT YKNX-RELATED"/>
    <property type="match status" value="1"/>
</dbReference>
<evidence type="ECO:0000313" key="8">
    <source>
        <dbReference type="EMBL" id="MBE5024165.1"/>
    </source>
</evidence>
<evidence type="ECO:0000259" key="7">
    <source>
        <dbReference type="Pfam" id="PF25990"/>
    </source>
</evidence>
<feature type="compositionally biased region" description="Low complexity" evidence="5">
    <location>
        <begin position="428"/>
        <end position="438"/>
    </location>
</feature>
<comment type="subcellular location">
    <subcellularLocation>
        <location evidence="1">Cell envelope</location>
    </subcellularLocation>
</comment>
<feature type="region of interest" description="Disordered" evidence="5">
    <location>
        <begin position="413"/>
        <end position="438"/>
    </location>
</feature>
<feature type="domain" description="YknX-like beta-barrel" evidence="7">
    <location>
        <begin position="258"/>
        <end position="338"/>
    </location>
</feature>
<keyword evidence="6" id="KW-0812">Transmembrane</keyword>
<feature type="coiled-coil region" evidence="4">
    <location>
        <begin position="137"/>
        <end position="164"/>
    </location>
</feature>
<dbReference type="Gene3D" id="2.40.50.100">
    <property type="match status" value="1"/>
</dbReference>
<evidence type="ECO:0000256" key="4">
    <source>
        <dbReference type="SAM" id="Coils"/>
    </source>
</evidence>
<dbReference type="Gene3D" id="2.40.30.170">
    <property type="match status" value="1"/>
</dbReference>
<dbReference type="Gene3D" id="2.40.420.20">
    <property type="match status" value="1"/>
</dbReference>
<dbReference type="Proteomes" id="UP001194273">
    <property type="component" value="Unassembled WGS sequence"/>
</dbReference>
<keyword evidence="6" id="KW-1133">Transmembrane helix</keyword>
<gene>
    <name evidence="8" type="ORF">INF26_04780</name>
</gene>
<evidence type="ECO:0000256" key="6">
    <source>
        <dbReference type="SAM" id="Phobius"/>
    </source>
</evidence>
<evidence type="ECO:0000256" key="2">
    <source>
        <dbReference type="ARBA" id="ARBA00009477"/>
    </source>
</evidence>
<feature type="transmembrane region" description="Helical" evidence="6">
    <location>
        <begin position="46"/>
        <end position="66"/>
    </location>
</feature>
<protein>
    <submittedName>
        <fullName evidence="8">Efflux RND transporter periplasmic adaptor subunit</fullName>
    </submittedName>
</protein>
<keyword evidence="6" id="KW-0472">Membrane</keyword>
<proteinExistence type="inferred from homology"/>
<evidence type="ECO:0000256" key="1">
    <source>
        <dbReference type="ARBA" id="ARBA00004196"/>
    </source>
</evidence>
<accession>A0ABR9QSV2</accession>
<evidence type="ECO:0000256" key="3">
    <source>
        <dbReference type="ARBA" id="ARBA00023054"/>
    </source>
</evidence>
<evidence type="ECO:0000256" key="5">
    <source>
        <dbReference type="SAM" id="MobiDB-lite"/>
    </source>
</evidence>